<reference evidence="3" key="1">
    <citation type="journal article" date="2013" name="Nat. Genet.">
        <title>The draft genomes of soft-shell turtle and green sea turtle yield insights into the development and evolution of the turtle-specific body plan.</title>
        <authorList>
            <person name="Wang Z."/>
            <person name="Pascual-Anaya J."/>
            <person name="Zadissa A."/>
            <person name="Li W."/>
            <person name="Niimura Y."/>
            <person name="Huang Z."/>
            <person name="Li C."/>
            <person name="White S."/>
            <person name="Xiong Z."/>
            <person name="Fang D."/>
            <person name="Wang B."/>
            <person name="Ming Y."/>
            <person name="Chen Y."/>
            <person name="Zheng Y."/>
            <person name="Kuraku S."/>
            <person name="Pignatelli M."/>
            <person name="Herrero J."/>
            <person name="Beal K."/>
            <person name="Nozawa M."/>
            <person name="Li Q."/>
            <person name="Wang J."/>
            <person name="Zhang H."/>
            <person name="Yu L."/>
            <person name="Shigenobu S."/>
            <person name="Wang J."/>
            <person name="Liu J."/>
            <person name="Flicek P."/>
            <person name="Searle S."/>
            <person name="Wang J."/>
            <person name="Kuratani S."/>
            <person name="Yin Y."/>
            <person name="Aken B."/>
            <person name="Zhang G."/>
            <person name="Irie N."/>
        </authorList>
    </citation>
    <scope>NUCLEOTIDE SEQUENCE [LARGE SCALE GENOMIC DNA]</scope>
</reference>
<dbReference type="Proteomes" id="UP000031443">
    <property type="component" value="Unassembled WGS sequence"/>
</dbReference>
<accession>M7AWT5</accession>
<sequence length="77" mass="8827">MRQRPDLQIPSHRVPFPVRRVPPHEQSQQGPRKRFHRPCESKLEGTIRITHSDLLQVPGPEPQPGLPASSYRSDTQS</sequence>
<feature type="region of interest" description="Disordered" evidence="1">
    <location>
        <begin position="1"/>
        <end position="77"/>
    </location>
</feature>
<gene>
    <name evidence="2" type="ORF">UY3_12938</name>
</gene>
<evidence type="ECO:0000313" key="3">
    <source>
        <dbReference type="Proteomes" id="UP000031443"/>
    </source>
</evidence>
<dbReference type="AlphaFoldDB" id="M7AWT5"/>
<evidence type="ECO:0000313" key="2">
    <source>
        <dbReference type="EMBL" id="EMP29946.1"/>
    </source>
</evidence>
<proteinExistence type="predicted"/>
<name>M7AWT5_CHEMY</name>
<dbReference type="EMBL" id="KB553125">
    <property type="protein sequence ID" value="EMP29946.1"/>
    <property type="molecule type" value="Genomic_DNA"/>
</dbReference>
<organism evidence="2 3">
    <name type="scientific">Chelonia mydas</name>
    <name type="common">Green sea-turtle</name>
    <name type="synonym">Chelonia agassizi</name>
    <dbReference type="NCBI Taxonomy" id="8469"/>
    <lineage>
        <taxon>Eukaryota</taxon>
        <taxon>Metazoa</taxon>
        <taxon>Chordata</taxon>
        <taxon>Craniata</taxon>
        <taxon>Vertebrata</taxon>
        <taxon>Euteleostomi</taxon>
        <taxon>Archelosauria</taxon>
        <taxon>Testudinata</taxon>
        <taxon>Testudines</taxon>
        <taxon>Cryptodira</taxon>
        <taxon>Durocryptodira</taxon>
        <taxon>Americhelydia</taxon>
        <taxon>Chelonioidea</taxon>
        <taxon>Cheloniidae</taxon>
        <taxon>Chelonia</taxon>
    </lineage>
</organism>
<protein>
    <submittedName>
        <fullName evidence="2">Uncharacterized protein</fullName>
    </submittedName>
</protein>
<keyword evidence="3" id="KW-1185">Reference proteome</keyword>
<evidence type="ECO:0000256" key="1">
    <source>
        <dbReference type="SAM" id="MobiDB-lite"/>
    </source>
</evidence>